<dbReference type="AlphaFoldDB" id="A0A9Q3CPE4"/>
<gene>
    <name evidence="1" type="ORF">O181_025916</name>
</gene>
<name>A0A9Q3CPE4_9BASI</name>
<sequence>MPGQAPDDSNISLHWDSVPTIPTLPYAGAGFQRFTWKSLHWCRLLRLHTQILMAGKPPDNSKNPLLQCRLSMLHMQILTLVQVPNSSDNSLRQGSLPTILKIPYSTKINSL</sequence>
<dbReference type="EMBL" id="AVOT02008526">
    <property type="protein sequence ID" value="MBW0486201.1"/>
    <property type="molecule type" value="Genomic_DNA"/>
</dbReference>
<accession>A0A9Q3CPE4</accession>
<reference evidence="1" key="1">
    <citation type="submission" date="2021-03" db="EMBL/GenBank/DDBJ databases">
        <title>Draft genome sequence of rust myrtle Austropuccinia psidii MF-1, a brazilian biotype.</title>
        <authorList>
            <person name="Quecine M.C."/>
            <person name="Pachon D.M.R."/>
            <person name="Bonatelli M.L."/>
            <person name="Correr F.H."/>
            <person name="Franceschini L.M."/>
            <person name="Leite T.F."/>
            <person name="Margarido G.R.A."/>
            <person name="Almeida C.A."/>
            <person name="Ferrarezi J.A."/>
            <person name="Labate C.A."/>
        </authorList>
    </citation>
    <scope>NUCLEOTIDE SEQUENCE</scope>
    <source>
        <strain evidence="1">MF-1</strain>
    </source>
</reference>
<dbReference type="Proteomes" id="UP000765509">
    <property type="component" value="Unassembled WGS sequence"/>
</dbReference>
<keyword evidence="2" id="KW-1185">Reference proteome</keyword>
<evidence type="ECO:0000313" key="1">
    <source>
        <dbReference type="EMBL" id="MBW0486201.1"/>
    </source>
</evidence>
<comment type="caution">
    <text evidence="1">The sequence shown here is derived from an EMBL/GenBank/DDBJ whole genome shotgun (WGS) entry which is preliminary data.</text>
</comment>
<evidence type="ECO:0000313" key="2">
    <source>
        <dbReference type="Proteomes" id="UP000765509"/>
    </source>
</evidence>
<proteinExistence type="predicted"/>
<organism evidence="1 2">
    <name type="scientific">Austropuccinia psidii MF-1</name>
    <dbReference type="NCBI Taxonomy" id="1389203"/>
    <lineage>
        <taxon>Eukaryota</taxon>
        <taxon>Fungi</taxon>
        <taxon>Dikarya</taxon>
        <taxon>Basidiomycota</taxon>
        <taxon>Pucciniomycotina</taxon>
        <taxon>Pucciniomycetes</taxon>
        <taxon>Pucciniales</taxon>
        <taxon>Sphaerophragmiaceae</taxon>
        <taxon>Austropuccinia</taxon>
    </lineage>
</organism>
<protein>
    <submittedName>
        <fullName evidence="1">Uncharacterized protein</fullName>
    </submittedName>
</protein>